<evidence type="ECO:0000313" key="1">
    <source>
        <dbReference type="EMBL" id="EYB93219.1"/>
    </source>
</evidence>
<gene>
    <name evidence="1" type="primary">Acey_s0184.g1003</name>
    <name evidence="1" type="ORF">Y032_0184g1003</name>
</gene>
<keyword evidence="2" id="KW-1185">Reference proteome</keyword>
<sequence>MRQLKPDRCGCDVTVVGRPPMVADSVLRSIQFYPTGCRYSCFSRLKEVRWELFLLLRPALLRWRAALAAPRARCAAQLVQRQEIRLPLASCTH</sequence>
<dbReference type="AlphaFoldDB" id="A0A016SSB6"/>
<accession>A0A016SSB6</accession>
<proteinExistence type="predicted"/>
<protein>
    <submittedName>
        <fullName evidence="1">Uncharacterized protein</fullName>
    </submittedName>
</protein>
<name>A0A016SSB6_9BILA</name>
<comment type="caution">
    <text evidence="1">The sequence shown here is derived from an EMBL/GenBank/DDBJ whole genome shotgun (WGS) entry which is preliminary data.</text>
</comment>
<dbReference type="Proteomes" id="UP000024635">
    <property type="component" value="Unassembled WGS sequence"/>
</dbReference>
<organism evidence="1 2">
    <name type="scientific">Ancylostoma ceylanicum</name>
    <dbReference type="NCBI Taxonomy" id="53326"/>
    <lineage>
        <taxon>Eukaryota</taxon>
        <taxon>Metazoa</taxon>
        <taxon>Ecdysozoa</taxon>
        <taxon>Nematoda</taxon>
        <taxon>Chromadorea</taxon>
        <taxon>Rhabditida</taxon>
        <taxon>Rhabditina</taxon>
        <taxon>Rhabditomorpha</taxon>
        <taxon>Strongyloidea</taxon>
        <taxon>Ancylostomatidae</taxon>
        <taxon>Ancylostomatinae</taxon>
        <taxon>Ancylostoma</taxon>
    </lineage>
</organism>
<dbReference type="EMBL" id="JARK01001520">
    <property type="protein sequence ID" value="EYB93219.1"/>
    <property type="molecule type" value="Genomic_DNA"/>
</dbReference>
<reference evidence="2" key="1">
    <citation type="journal article" date="2015" name="Nat. Genet.">
        <title>The genome and transcriptome of the zoonotic hookworm Ancylostoma ceylanicum identify infection-specific gene families.</title>
        <authorList>
            <person name="Schwarz E.M."/>
            <person name="Hu Y."/>
            <person name="Antoshechkin I."/>
            <person name="Miller M.M."/>
            <person name="Sternberg P.W."/>
            <person name="Aroian R.V."/>
        </authorList>
    </citation>
    <scope>NUCLEOTIDE SEQUENCE</scope>
    <source>
        <strain evidence="2">HY135</strain>
    </source>
</reference>
<evidence type="ECO:0000313" key="2">
    <source>
        <dbReference type="Proteomes" id="UP000024635"/>
    </source>
</evidence>